<name>A0A8S1JEN8_9CHLO</name>
<keyword evidence="2 4" id="KW-0863">Zinc-finger</keyword>
<evidence type="ECO:0000256" key="2">
    <source>
        <dbReference type="ARBA" id="ARBA00022771"/>
    </source>
</evidence>
<sequence>MDVDIDLTEEPAGDPAQSDRPNDPMEVIEVEETPPDDDLAMACEGTQVAVHPVPLSKGEGASPPRGESGGGEGGCESAAAAASLQMEVEAVRDLRETTEQAWASEGAGQQQPSPSVTDEECPKQITANACAGTAPANTPEAATQGESASMATGAPDGPPGWISVPSLPIAQCLACDICGDILRDPHTCLLCLHSYCYECIRACVTPGSYGNTCPVGGCGTPDITGQQTTKLGSYPFDEKKQTIRHDATLNEIIKRIFPRPGLDERLEAARAEREARIREGRERARAPRRNFSGRSLGHRDGSGGCLGPAASRRVSRSGASKGALAGRSLGIDHEAREPGEGISVPAVGPVIGGAKGAGPAPGAGLREVHTLRSRSADAERKAGKKSGGQGEWRGSAESRLLRQTADRAARRSLERGQAVRREEAPQREAKPGAPSSSNSMKRRSSDLSNCGSTGRNHRQRAEQAGCPGHREGEDMVIAIFPSDFFHAKRALPPLEFNYFRLPCATPVVEVGRIVLEELHMEEGVDLFCMGRRLGGEGPATLVEVRGAIWEKQGAEEELLTLYYAAKGAEL</sequence>
<protein>
    <recommendedName>
        <fullName evidence="6">RING-type domain-containing protein</fullName>
    </recommendedName>
</protein>
<feature type="compositionally biased region" description="Basic and acidic residues" evidence="5">
    <location>
        <begin position="394"/>
        <end position="430"/>
    </location>
</feature>
<dbReference type="PROSITE" id="PS50089">
    <property type="entry name" value="ZF_RING_2"/>
    <property type="match status" value="1"/>
</dbReference>
<dbReference type="InterPro" id="IPR001841">
    <property type="entry name" value="Znf_RING"/>
</dbReference>
<dbReference type="AlphaFoldDB" id="A0A8S1JEN8"/>
<dbReference type="InterPro" id="IPR013083">
    <property type="entry name" value="Znf_RING/FYVE/PHD"/>
</dbReference>
<feature type="compositionally biased region" description="Polar residues" evidence="5">
    <location>
        <begin position="140"/>
        <end position="150"/>
    </location>
</feature>
<feature type="region of interest" description="Disordered" evidence="5">
    <location>
        <begin position="50"/>
        <end position="82"/>
    </location>
</feature>
<dbReference type="CDD" id="cd16449">
    <property type="entry name" value="RING-HC"/>
    <property type="match status" value="1"/>
</dbReference>
<proteinExistence type="predicted"/>
<feature type="compositionally biased region" description="Polar residues" evidence="5">
    <location>
        <begin position="107"/>
        <end position="116"/>
    </location>
</feature>
<keyword evidence="8" id="KW-1185">Reference proteome</keyword>
<dbReference type="Gene3D" id="3.30.40.10">
    <property type="entry name" value="Zinc/RING finger domain, C3HC4 (zinc finger)"/>
    <property type="match status" value="1"/>
</dbReference>
<gene>
    <name evidence="7" type="ORF">OSTQU699_LOCUS9613</name>
</gene>
<dbReference type="InterPro" id="IPR018957">
    <property type="entry name" value="Znf_C3HC4_RING-type"/>
</dbReference>
<feature type="compositionally biased region" description="Basic and acidic residues" evidence="5">
    <location>
        <begin position="330"/>
        <end position="339"/>
    </location>
</feature>
<reference evidence="7" key="1">
    <citation type="submission" date="2020-12" db="EMBL/GenBank/DDBJ databases">
        <authorList>
            <person name="Iha C."/>
        </authorList>
    </citation>
    <scope>NUCLEOTIDE SEQUENCE</scope>
</reference>
<dbReference type="SUPFAM" id="SSF57850">
    <property type="entry name" value="RING/U-box"/>
    <property type="match status" value="1"/>
</dbReference>
<feature type="region of interest" description="Disordered" evidence="5">
    <location>
        <begin position="1"/>
        <end position="26"/>
    </location>
</feature>
<dbReference type="PROSITE" id="PS00518">
    <property type="entry name" value="ZF_RING_1"/>
    <property type="match status" value="1"/>
</dbReference>
<feature type="domain" description="RING-type" evidence="6">
    <location>
        <begin position="175"/>
        <end position="215"/>
    </location>
</feature>
<organism evidence="7 8">
    <name type="scientific">Ostreobium quekettii</name>
    <dbReference type="NCBI Taxonomy" id="121088"/>
    <lineage>
        <taxon>Eukaryota</taxon>
        <taxon>Viridiplantae</taxon>
        <taxon>Chlorophyta</taxon>
        <taxon>core chlorophytes</taxon>
        <taxon>Ulvophyceae</taxon>
        <taxon>TCBD clade</taxon>
        <taxon>Bryopsidales</taxon>
        <taxon>Ostreobineae</taxon>
        <taxon>Ostreobiaceae</taxon>
        <taxon>Ostreobium</taxon>
    </lineage>
</organism>
<evidence type="ECO:0000256" key="4">
    <source>
        <dbReference type="PROSITE-ProRule" id="PRU00175"/>
    </source>
</evidence>
<accession>A0A8S1JEN8</accession>
<feature type="region of interest" description="Disordered" evidence="5">
    <location>
        <begin position="99"/>
        <end position="155"/>
    </location>
</feature>
<dbReference type="Pfam" id="PF00097">
    <property type="entry name" value="zf-C3HC4"/>
    <property type="match status" value="1"/>
</dbReference>
<evidence type="ECO:0000256" key="3">
    <source>
        <dbReference type="ARBA" id="ARBA00022833"/>
    </source>
</evidence>
<keyword evidence="3" id="KW-0862">Zinc</keyword>
<evidence type="ECO:0000256" key="5">
    <source>
        <dbReference type="SAM" id="MobiDB-lite"/>
    </source>
</evidence>
<feature type="region of interest" description="Disordered" evidence="5">
    <location>
        <begin position="371"/>
        <end position="469"/>
    </location>
</feature>
<dbReference type="Proteomes" id="UP000708148">
    <property type="component" value="Unassembled WGS sequence"/>
</dbReference>
<keyword evidence="1" id="KW-0479">Metal-binding</keyword>
<evidence type="ECO:0000313" key="7">
    <source>
        <dbReference type="EMBL" id="CAD7704258.1"/>
    </source>
</evidence>
<dbReference type="OrthoDB" id="1305878at2759"/>
<feature type="compositionally biased region" description="Acidic residues" evidence="5">
    <location>
        <begin position="1"/>
        <end position="12"/>
    </location>
</feature>
<feature type="region of interest" description="Disordered" evidence="5">
    <location>
        <begin position="278"/>
        <end position="347"/>
    </location>
</feature>
<dbReference type="GO" id="GO:0008270">
    <property type="term" value="F:zinc ion binding"/>
    <property type="evidence" value="ECO:0007669"/>
    <property type="project" value="UniProtKB-KW"/>
</dbReference>
<evidence type="ECO:0000256" key="1">
    <source>
        <dbReference type="ARBA" id="ARBA00022723"/>
    </source>
</evidence>
<evidence type="ECO:0000313" key="8">
    <source>
        <dbReference type="Proteomes" id="UP000708148"/>
    </source>
</evidence>
<dbReference type="InterPro" id="IPR017907">
    <property type="entry name" value="Znf_RING_CS"/>
</dbReference>
<feature type="compositionally biased region" description="Low complexity" evidence="5">
    <location>
        <begin position="307"/>
        <end position="323"/>
    </location>
</feature>
<comment type="caution">
    <text evidence="7">The sequence shown here is derived from an EMBL/GenBank/DDBJ whole genome shotgun (WGS) entry which is preliminary data.</text>
</comment>
<feature type="compositionally biased region" description="Basic and acidic residues" evidence="5">
    <location>
        <begin position="371"/>
        <end position="381"/>
    </location>
</feature>
<evidence type="ECO:0000259" key="6">
    <source>
        <dbReference type="PROSITE" id="PS50089"/>
    </source>
</evidence>
<dbReference type="EMBL" id="CAJHUC010002719">
    <property type="protein sequence ID" value="CAD7704258.1"/>
    <property type="molecule type" value="Genomic_DNA"/>
</dbReference>